<reference evidence="1" key="1">
    <citation type="submission" date="2019-08" db="EMBL/GenBank/DDBJ databases">
        <authorList>
            <person name="Kucharzyk K."/>
            <person name="Murdoch R.W."/>
            <person name="Higgins S."/>
            <person name="Loffler F."/>
        </authorList>
    </citation>
    <scope>NUCLEOTIDE SEQUENCE</scope>
</reference>
<proteinExistence type="predicted"/>
<name>A0A645DFL1_9ZZZZ</name>
<evidence type="ECO:0000313" key="1">
    <source>
        <dbReference type="EMBL" id="MPM88059.1"/>
    </source>
</evidence>
<comment type="caution">
    <text evidence="1">The sequence shown here is derived from an EMBL/GenBank/DDBJ whole genome shotgun (WGS) entry which is preliminary data.</text>
</comment>
<dbReference type="EMBL" id="VSSQ01035748">
    <property type="protein sequence ID" value="MPM88059.1"/>
    <property type="molecule type" value="Genomic_DNA"/>
</dbReference>
<gene>
    <name evidence="1" type="ORF">SDC9_135160</name>
</gene>
<accession>A0A645DFL1</accession>
<organism evidence="1">
    <name type="scientific">bioreactor metagenome</name>
    <dbReference type="NCBI Taxonomy" id="1076179"/>
    <lineage>
        <taxon>unclassified sequences</taxon>
        <taxon>metagenomes</taxon>
        <taxon>ecological metagenomes</taxon>
    </lineage>
</organism>
<dbReference type="AlphaFoldDB" id="A0A645DFL1"/>
<protein>
    <submittedName>
        <fullName evidence="1">Uncharacterized protein</fullName>
    </submittedName>
</protein>
<sequence>MAKVWKDADEVIKMVHELPSNKLREIDKEMIKKPKFDKYVDIK</sequence>